<dbReference type="AlphaFoldDB" id="A0AAX6GPY1"/>
<organism evidence="8 9">
    <name type="scientific">Iris pallida</name>
    <name type="common">Sweet iris</name>
    <dbReference type="NCBI Taxonomy" id="29817"/>
    <lineage>
        <taxon>Eukaryota</taxon>
        <taxon>Viridiplantae</taxon>
        <taxon>Streptophyta</taxon>
        <taxon>Embryophyta</taxon>
        <taxon>Tracheophyta</taxon>
        <taxon>Spermatophyta</taxon>
        <taxon>Magnoliopsida</taxon>
        <taxon>Liliopsida</taxon>
        <taxon>Asparagales</taxon>
        <taxon>Iridaceae</taxon>
        <taxon>Iridoideae</taxon>
        <taxon>Irideae</taxon>
        <taxon>Iris</taxon>
    </lineage>
</organism>
<evidence type="ECO:0000256" key="1">
    <source>
        <dbReference type="ARBA" id="ARBA00022701"/>
    </source>
</evidence>
<keyword evidence="3" id="KW-0067">ATP-binding</keyword>
<dbReference type="PANTHER" id="PTHR37739:SF18">
    <property type="entry name" value="KINESIN-LIKE PROTEIN KIN-12C"/>
    <property type="match status" value="1"/>
</dbReference>
<dbReference type="PANTHER" id="PTHR37739">
    <property type="entry name" value="KINESIN-LIKE PROTEIN KIN-12D"/>
    <property type="match status" value="1"/>
</dbReference>
<reference evidence="8" key="1">
    <citation type="journal article" date="2023" name="GigaByte">
        <title>Genome assembly of the bearded iris, Iris pallida Lam.</title>
        <authorList>
            <person name="Bruccoleri R.E."/>
            <person name="Oakeley E.J."/>
            <person name="Faust A.M.E."/>
            <person name="Altorfer M."/>
            <person name="Dessus-Babus S."/>
            <person name="Burckhardt D."/>
            <person name="Oertli M."/>
            <person name="Naumann U."/>
            <person name="Petersen F."/>
            <person name="Wong J."/>
        </authorList>
    </citation>
    <scope>NUCLEOTIDE SEQUENCE</scope>
    <source>
        <strain evidence="8">GSM-AAB239-AS_SAM_17_03QT</strain>
    </source>
</reference>
<keyword evidence="4 6" id="KW-0175">Coiled coil</keyword>
<dbReference type="InterPro" id="IPR044986">
    <property type="entry name" value="KIF15/KIN-12"/>
</dbReference>
<feature type="compositionally biased region" description="Polar residues" evidence="7">
    <location>
        <begin position="8"/>
        <end position="19"/>
    </location>
</feature>
<sequence>MISEVKPNATNSNTISSVVEKTEKTSIRTRGSGSPFRCISSLVQQMNLEKDQELYIAKQCIEELEALAASRQKEICMLTARLAAADSMTHDVIRDLLGVKLDMVNYANLIDQEDLQKLLEKAQRQSEDTNAKEKEILNLNKQINDLTKERESLVEESDERKKELLDREVMAERLHRRIQLLTAHNEMLKMDKATLIGKIEELEDELKFSVDSLGVNGHQIRENNSSRVANEELSKRLAQSD</sequence>
<evidence type="ECO:0000256" key="6">
    <source>
        <dbReference type="SAM" id="Coils"/>
    </source>
</evidence>
<proteinExistence type="predicted"/>
<evidence type="ECO:0000256" key="2">
    <source>
        <dbReference type="ARBA" id="ARBA00022741"/>
    </source>
</evidence>
<reference evidence="8" key="2">
    <citation type="submission" date="2023-04" db="EMBL/GenBank/DDBJ databases">
        <authorList>
            <person name="Bruccoleri R.E."/>
            <person name="Oakeley E.J."/>
            <person name="Faust A.-M."/>
            <person name="Dessus-Babus S."/>
            <person name="Altorfer M."/>
            <person name="Burckhardt D."/>
            <person name="Oertli M."/>
            <person name="Naumann U."/>
            <person name="Petersen F."/>
            <person name="Wong J."/>
        </authorList>
    </citation>
    <scope>NUCLEOTIDE SEQUENCE</scope>
    <source>
        <strain evidence="8">GSM-AAB239-AS_SAM_17_03QT</strain>
        <tissue evidence="8">Leaf</tissue>
    </source>
</reference>
<dbReference type="GO" id="GO:0005874">
    <property type="term" value="C:microtubule"/>
    <property type="evidence" value="ECO:0007669"/>
    <property type="project" value="UniProtKB-KW"/>
</dbReference>
<evidence type="ECO:0000313" key="9">
    <source>
        <dbReference type="Proteomes" id="UP001140949"/>
    </source>
</evidence>
<keyword evidence="5" id="KW-0505">Motor protein</keyword>
<evidence type="ECO:0000256" key="7">
    <source>
        <dbReference type="SAM" id="MobiDB-lite"/>
    </source>
</evidence>
<accession>A0AAX6GPY1</accession>
<keyword evidence="9" id="KW-1185">Reference proteome</keyword>
<dbReference type="GO" id="GO:0005524">
    <property type="term" value="F:ATP binding"/>
    <property type="evidence" value="ECO:0007669"/>
    <property type="project" value="UniProtKB-KW"/>
</dbReference>
<feature type="region of interest" description="Disordered" evidence="7">
    <location>
        <begin position="1"/>
        <end position="32"/>
    </location>
</feature>
<evidence type="ECO:0000256" key="3">
    <source>
        <dbReference type="ARBA" id="ARBA00022840"/>
    </source>
</evidence>
<evidence type="ECO:0000256" key="4">
    <source>
        <dbReference type="ARBA" id="ARBA00023054"/>
    </source>
</evidence>
<name>A0AAX6GPY1_IRIPA</name>
<gene>
    <name evidence="8" type="ORF">M6B38_353170</name>
</gene>
<dbReference type="EMBL" id="JANAVB010017398">
    <property type="protein sequence ID" value="KAJ6830624.1"/>
    <property type="molecule type" value="Genomic_DNA"/>
</dbReference>
<keyword evidence="1" id="KW-0493">Microtubule</keyword>
<feature type="coiled-coil region" evidence="6">
    <location>
        <begin position="112"/>
        <end position="205"/>
    </location>
</feature>
<keyword evidence="2" id="KW-0547">Nucleotide-binding</keyword>
<evidence type="ECO:0000256" key="5">
    <source>
        <dbReference type="ARBA" id="ARBA00023175"/>
    </source>
</evidence>
<dbReference type="Proteomes" id="UP001140949">
    <property type="component" value="Unassembled WGS sequence"/>
</dbReference>
<protein>
    <submittedName>
        <fullName evidence="8">Kinesin-like protein KIN-12E isoform X1</fullName>
    </submittedName>
</protein>
<evidence type="ECO:0000313" key="8">
    <source>
        <dbReference type="EMBL" id="KAJ6830624.1"/>
    </source>
</evidence>
<comment type="caution">
    <text evidence="8">The sequence shown here is derived from an EMBL/GenBank/DDBJ whole genome shotgun (WGS) entry which is preliminary data.</text>
</comment>